<accession>A0AAZ3P693</accession>
<evidence type="ECO:0000256" key="9">
    <source>
        <dbReference type="ARBA" id="ARBA00023242"/>
    </source>
</evidence>
<dbReference type="AlphaFoldDB" id="A0AAZ3P693"/>
<dbReference type="GO" id="GO:0030030">
    <property type="term" value="P:cell projection organization"/>
    <property type="evidence" value="ECO:0007669"/>
    <property type="project" value="UniProtKB-KW"/>
</dbReference>
<protein>
    <recommendedName>
        <fullName evidence="3">Multicilin</fullName>
    </recommendedName>
    <alternativeName>
        <fullName evidence="11">Multiciliate differentiation and DNA synthesis-associated cell cycle protein</fullName>
    </alternativeName>
    <alternativeName>
        <fullName evidence="12">Protein Idas</fullName>
    </alternativeName>
</protein>
<dbReference type="InterPro" id="IPR022786">
    <property type="entry name" value="Geminin/Multicilin"/>
</dbReference>
<dbReference type="GO" id="GO:0005634">
    <property type="term" value="C:nucleus"/>
    <property type="evidence" value="ECO:0007669"/>
    <property type="project" value="UniProtKB-SubCell"/>
</dbReference>
<dbReference type="SUPFAM" id="SSF111469">
    <property type="entry name" value="Geminin coiled-coil domain"/>
    <property type="match status" value="1"/>
</dbReference>
<evidence type="ECO:0000256" key="8">
    <source>
        <dbReference type="ARBA" id="ARBA00023163"/>
    </source>
</evidence>
<reference evidence="14" key="2">
    <citation type="submission" date="2025-08" db="UniProtKB">
        <authorList>
            <consortium name="Ensembl"/>
        </authorList>
    </citation>
    <scope>IDENTIFICATION</scope>
</reference>
<dbReference type="Ensembl" id="ENSOTST00005172718.1">
    <property type="protein sequence ID" value="ENSOTSP00005111424.1"/>
    <property type="gene ID" value="ENSOTSG00005056462.1"/>
</dbReference>
<keyword evidence="9" id="KW-0539">Nucleus</keyword>
<dbReference type="GO" id="GO:0045786">
    <property type="term" value="P:negative regulation of cell cycle"/>
    <property type="evidence" value="ECO:0007669"/>
    <property type="project" value="TreeGrafter"/>
</dbReference>
<evidence type="ECO:0000256" key="3">
    <source>
        <dbReference type="ARBA" id="ARBA00018222"/>
    </source>
</evidence>
<evidence type="ECO:0000256" key="11">
    <source>
        <dbReference type="ARBA" id="ARBA00031136"/>
    </source>
</evidence>
<gene>
    <name evidence="14" type="primary">RNF126</name>
</gene>
<evidence type="ECO:0000256" key="4">
    <source>
        <dbReference type="ARBA" id="ARBA00022794"/>
    </source>
</evidence>
<keyword evidence="10" id="KW-0131">Cell cycle</keyword>
<dbReference type="PANTHER" id="PTHR13372:SF3">
    <property type="entry name" value="MULTICILIN"/>
    <property type="match status" value="1"/>
</dbReference>
<reference evidence="14" key="3">
    <citation type="submission" date="2025-09" db="UniProtKB">
        <authorList>
            <consortium name="Ensembl"/>
        </authorList>
    </citation>
    <scope>IDENTIFICATION</scope>
</reference>
<comment type="subcellular location">
    <subcellularLocation>
        <location evidence="1">Nucleus</location>
    </subcellularLocation>
</comment>
<evidence type="ECO:0000256" key="1">
    <source>
        <dbReference type="ARBA" id="ARBA00004123"/>
    </source>
</evidence>
<dbReference type="Gene3D" id="1.20.5.1180">
    <property type="entry name" value="Geminin coiled-coil domain"/>
    <property type="match status" value="1"/>
</dbReference>
<feature type="region of interest" description="Disordered" evidence="13">
    <location>
        <begin position="13"/>
        <end position="48"/>
    </location>
</feature>
<reference evidence="15" key="1">
    <citation type="journal article" date="2018" name="PLoS ONE">
        <title>Chinook salmon (Oncorhynchus tshawytscha) genome and transcriptome.</title>
        <authorList>
            <person name="Christensen K.A."/>
            <person name="Leong J.S."/>
            <person name="Sakhrani D."/>
            <person name="Biagi C.A."/>
            <person name="Minkley D.R."/>
            <person name="Withler R.E."/>
            <person name="Rondeau E.B."/>
            <person name="Koop B.F."/>
            <person name="Devlin R.H."/>
        </authorList>
    </citation>
    <scope>NUCLEOTIDE SEQUENCE [LARGE SCALE GENOMIC DNA]</scope>
</reference>
<evidence type="ECO:0000256" key="6">
    <source>
        <dbReference type="ARBA" id="ARBA00023054"/>
    </source>
</evidence>
<evidence type="ECO:0000256" key="13">
    <source>
        <dbReference type="SAM" id="MobiDB-lite"/>
    </source>
</evidence>
<keyword evidence="4" id="KW-0970">Cilium biogenesis/degradation</keyword>
<dbReference type="Pfam" id="PF07412">
    <property type="entry name" value="Geminin"/>
    <property type="match status" value="1"/>
</dbReference>
<proteinExistence type="inferred from homology"/>
<comment type="similarity">
    <text evidence="2">Belongs to the geminin family.</text>
</comment>
<evidence type="ECO:0000313" key="14">
    <source>
        <dbReference type="Ensembl" id="ENSOTSP00005111424.1"/>
    </source>
</evidence>
<evidence type="ECO:0000256" key="7">
    <source>
        <dbReference type="ARBA" id="ARBA00023159"/>
    </source>
</evidence>
<organism evidence="14 15">
    <name type="scientific">Oncorhynchus tshawytscha</name>
    <name type="common">Chinook salmon</name>
    <name type="synonym">Salmo tshawytscha</name>
    <dbReference type="NCBI Taxonomy" id="74940"/>
    <lineage>
        <taxon>Eukaryota</taxon>
        <taxon>Metazoa</taxon>
        <taxon>Chordata</taxon>
        <taxon>Craniata</taxon>
        <taxon>Vertebrata</taxon>
        <taxon>Euteleostomi</taxon>
        <taxon>Actinopterygii</taxon>
        <taxon>Neopterygii</taxon>
        <taxon>Teleostei</taxon>
        <taxon>Protacanthopterygii</taxon>
        <taxon>Salmoniformes</taxon>
        <taxon>Salmonidae</taxon>
        <taxon>Salmoninae</taxon>
        <taxon>Oncorhynchus</taxon>
    </lineage>
</organism>
<keyword evidence="8" id="KW-0804">Transcription</keyword>
<evidence type="ECO:0000256" key="12">
    <source>
        <dbReference type="ARBA" id="ARBA00033197"/>
    </source>
</evidence>
<evidence type="ECO:0000256" key="10">
    <source>
        <dbReference type="ARBA" id="ARBA00023306"/>
    </source>
</evidence>
<keyword evidence="5" id="KW-0805">Transcription regulation</keyword>
<dbReference type="Proteomes" id="UP000694402">
    <property type="component" value="Unassembled WGS sequence"/>
</dbReference>
<name>A0AAZ3P693_ONCTS</name>
<keyword evidence="6" id="KW-0175">Coiled coil</keyword>
<evidence type="ECO:0000313" key="15">
    <source>
        <dbReference type="Proteomes" id="UP000694402"/>
    </source>
</evidence>
<keyword evidence="15" id="KW-1185">Reference proteome</keyword>
<dbReference type="CDD" id="cd22590">
    <property type="entry name" value="McIdas_CC"/>
    <property type="match status" value="1"/>
</dbReference>
<sequence length="383" mass="42747">MYGERKVFGTICPNTVAPHQNQDRRQTAARKTWRNSYPQGRPRLPRSSSPVAVYVDRNPCIVEEAFATIAWDDLEECASVMRRESDSLGSQVNDSDGDDQDFGEYALDFIADSPATLERSLSPADLVAFQGCIIPPLTPQREPCPEDKDQHGYPSSDPGLGQHQAQDGILWRGIAQHHTRVLGHTLETNSQLHLTVSRRQEEINALLQRNVHLRELATRAKHLASVLDKLMMVREPSCIQQPSTSPCDEPPMSTLPCKRQRLEDTCDDTSPPGCVEDILRDVSERCNTVLHHSTVQPPLTQDNDPERILMFGAFSGLQTSRNTGGAVVSMEDTEAGESSSDSSFRTSIREHCTIRTQTFPHGHAFTSRTTQGGYRFRWVPSQS</sequence>
<feature type="region of interest" description="Disordered" evidence="13">
    <location>
        <begin position="138"/>
        <end position="164"/>
    </location>
</feature>
<evidence type="ECO:0000256" key="2">
    <source>
        <dbReference type="ARBA" id="ARBA00007979"/>
    </source>
</evidence>
<dbReference type="PANTHER" id="PTHR13372">
    <property type="entry name" value="GEMININ"/>
    <property type="match status" value="1"/>
</dbReference>
<dbReference type="GeneTree" id="ENSGT00940000153270"/>
<evidence type="ECO:0000256" key="5">
    <source>
        <dbReference type="ARBA" id="ARBA00023015"/>
    </source>
</evidence>
<dbReference type="GO" id="GO:0008156">
    <property type="term" value="P:negative regulation of DNA replication"/>
    <property type="evidence" value="ECO:0007669"/>
    <property type="project" value="TreeGrafter"/>
</dbReference>
<keyword evidence="7" id="KW-0010">Activator</keyword>